<accession>V2Y4Q5</accession>
<keyword evidence="7" id="KW-0255">Endonuclease</keyword>
<dbReference type="InterPro" id="IPR050535">
    <property type="entry name" value="DNA_Repair-Maintenance_Comp"/>
</dbReference>
<comment type="caution">
    <text evidence="10">The sequence shown here is derived from an EMBL/GenBank/DDBJ whole genome shotgun (WGS) entry which is preliminary data.</text>
</comment>
<proteinExistence type="inferred from homology"/>
<dbReference type="AlphaFoldDB" id="V2Y4Q5"/>
<dbReference type="InterPro" id="IPR026843">
    <property type="entry name" value="SbcD_C"/>
</dbReference>
<protein>
    <recommendedName>
        <fullName evidence="3 7">Nuclease SbcCD subunit D</fullName>
    </recommendedName>
</protein>
<dbReference type="GO" id="GO:0006310">
    <property type="term" value="P:DNA recombination"/>
    <property type="evidence" value="ECO:0007669"/>
    <property type="project" value="UniProtKB-KW"/>
</dbReference>
<dbReference type="STRING" id="592026.GCWU0000282_001531"/>
<keyword evidence="7" id="KW-0235">DNA replication</keyword>
<dbReference type="Proteomes" id="UP000018227">
    <property type="component" value="Unassembled WGS sequence"/>
</dbReference>
<dbReference type="Pfam" id="PF00149">
    <property type="entry name" value="Metallophos"/>
    <property type="match status" value="1"/>
</dbReference>
<keyword evidence="7" id="KW-0233">DNA recombination</keyword>
<dbReference type="HOGENOM" id="CLU_038045_0_1_9"/>
<reference evidence="10 11" key="1">
    <citation type="submission" date="2013-06" db="EMBL/GenBank/DDBJ databases">
        <authorList>
            <person name="Weinstock G."/>
            <person name="Sodergren E."/>
            <person name="Clifton S."/>
            <person name="Fulton L."/>
            <person name="Fulton B."/>
            <person name="Courtney L."/>
            <person name="Fronick C."/>
            <person name="Harrison M."/>
            <person name="Strong C."/>
            <person name="Farmer C."/>
            <person name="Delahaunty K."/>
            <person name="Markovic C."/>
            <person name="Hall O."/>
            <person name="Minx P."/>
            <person name="Tomlinson C."/>
            <person name="Mitreva M."/>
            <person name="Nelson J."/>
            <person name="Hou S."/>
            <person name="Wollam A."/>
            <person name="Pepin K.H."/>
            <person name="Johnson M."/>
            <person name="Bhonagiri V."/>
            <person name="Nash W.E."/>
            <person name="Warren W."/>
            <person name="Chinwalla A."/>
            <person name="Mardis E.R."/>
            <person name="Wilson R.K."/>
        </authorList>
    </citation>
    <scope>NUCLEOTIDE SEQUENCE [LARGE SCALE GENOMIC DNA]</scope>
    <source>
        <strain evidence="10 11">ATCC 51271</strain>
    </source>
</reference>
<evidence type="ECO:0000313" key="10">
    <source>
        <dbReference type="EMBL" id="ESL02661.1"/>
    </source>
</evidence>
<organism evidence="10 11">
    <name type="scientific">Catonella morbi ATCC 51271</name>
    <dbReference type="NCBI Taxonomy" id="592026"/>
    <lineage>
        <taxon>Bacteria</taxon>
        <taxon>Bacillati</taxon>
        <taxon>Bacillota</taxon>
        <taxon>Clostridia</taxon>
        <taxon>Lachnospirales</taxon>
        <taxon>Lachnospiraceae</taxon>
        <taxon>Catonella</taxon>
    </lineage>
</organism>
<dbReference type="SUPFAM" id="SSF56300">
    <property type="entry name" value="Metallo-dependent phosphatases"/>
    <property type="match status" value="1"/>
</dbReference>
<evidence type="ECO:0000256" key="1">
    <source>
        <dbReference type="ARBA" id="ARBA00010555"/>
    </source>
</evidence>
<keyword evidence="11" id="KW-1185">Reference proteome</keyword>
<dbReference type="Pfam" id="PF12320">
    <property type="entry name" value="SbcD_C"/>
    <property type="match status" value="1"/>
</dbReference>
<feature type="domain" description="Nuclease SbcCD subunit D C-terminal" evidence="9">
    <location>
        <begin position="279"/>
        <end position="350"/>
    </location>
</feature>
<sequence length="379" mass="42887">MRFFHISDLHIGLKLMNKDLSEDQRYILNEIVKEVGLKKPDAIVIAGDIYNNAVPSSDAIEIFDKFISKLVAAAPAMSVMVISGNHDSAVRINQFREVLSGHNLHLIGLPPRTADEFIEKAEFCDEYGKVNFYLLPFVRPSFVRNVFGLEENENNLSYDEAVRRLIDRENIDENERNVLVSHQYYVPVGKNPEEVDRMDSEIITVGNIDMVEAEVLQKFDYAALGHIHKPLKVLGDCHRYCGTPLACSVSEAGQTKGIVMVELLEKGRINTEIIPLKPLREVRVVKGSLDEVLDKASDDYVTVILTDEAADTDTGDRIRDKFPNLLEIRKEVVIRREYEALTKISDELSEIDNCRIFLNELNDKEESLLTDIINGLKGV</sequence>
<evidence type="ECO:0000256" key="7">
    <source>
        <dbReference type="RuleBase" id="RU363069"/>
    </source>
</evidence>
<feature type="domain" description="Calcineurin-like phosphoesterase" evidence="8">
    <location>
        <begin position="1"/>
        <end position="230"/>
    </location>
</feature>
<dbReference type="RefSeq" id="WP_023354403.1">
    <property type="nucleotide sequence ID" value="NZ_KI535368.1"/>
</dbReference>
<evidence type="ECO:0000259" key="8">
    <source>
        <dbReference type="Pfam" id="PF00149"/>
    </source>
</evidence>
<name>V2Y4Q5_9FIRM</name>
<dbReference type="InterPro" id="IPR004593">
    <property type="entry name" value="SbcD"/>
</dbReference>
<dbReference type="GO" id="GO:0008408">
    <property type="term" value="F:3'-5' exonuclease activity"/>
    <property type="evidence" value="ECO:0007669"/>
    <property type="project" value="InterPro"/>
</dbReference>
<comment type="function">
    <text evidence="7">SbcCD cleaves DNA hairpin structures. These structures can inhibit DNA replication and are intermediates in certain DNA recombination reactions. The complex acts as a 3'-&gt;5' double strand exonuclease that can open hairpins. It also has a 5' single-strand endonuclease activity.</text>
</comment>
<dbReference type="PANTHER" id="PTHR30337:SF0">
    <property type="entry name" value="NUCLEASE SBCCD SUBUNIT D"/>
    <property type="match status" value="1"/>
</dbReference>
<dbReference type="CDD" id="cd00840">
    <property type="entry name" value="MPP_Mre11_N"/>
    <property type="match status" value="1"/>
</dbReference>
<dbReference type="NCBIfam" id="TIGR00619">
    <property type="entry name" value="sbcd"/>
    <property type="match status" value="1"/>
</dbReference>
<dbReference type="InterPro" id="IPR041796">
    <property type="entry name" value="Mre11_N"/>
</dbReference>
<evidence type="ECO:0000256" key="6">
    <source>
        <dbReference type="ARBA" id="ARBA00022839"/>
    </source>
</evidence>
<dbReference type="Gene3D" id="3.60.21.10">
    <property type="match status" value="1"/>
</dbReference>
<evidence type="ECO:0000256" key="4">
    <source>
        <dbReference type="ARBA" id="ARBA00022722"/>
    </source>
</evidence>
<evidence type="ECO:0000256" key="3">
    <source>
        <dbReference type="ARBA" id="ARBA00013365"/>
    </source>
</evidence>
<comment type="similarity">
    <text evidence="1 7">Belongs to the SbcD family.</text>
</comment>
<dbReference type="OrthoDB" id="9773856at2"/>
<keyword evidence="5 7" id="KW-0378">Hydrolase</keyword>
<evidence type="ECO:0000256" key="2">
    <source>
        <dbReference type="ARBA" id="ARBA00011322"/>
    </source>
</evidence>
<keyword evidence="4 7" id="KW-0540">Nuclease</keyword>
<dbReference type="PANTHER" id="PTHR30337">
    <property type="entry name" value="COMPONENT OF ATP-DEPENDENT DSDNA EXONUCLEASE"/>
    <property type="match status" value="1"/>
</dbReference>
<dbReference type="InterPro" id="IPR029052">
    <property type="entry name" value="Metallo-depent_PP-like"/>
</dbReference>
<comment type="subunit">
    <text evidence="2 7">Heterodimer of SbcC and SbcD.</text>
</comment>
<dbReference type="InterPro" id="IPR004843">
    <property type="entry name" value="Calcineurin-like_PHP"/>
</dbReference>
<evidence type="ECO:0000313" key="11">
    <source>
        <dbReference type="Proteomes" id="UP000018227"/>
    </source>
</evidence>
<dbReference type="eggNOG" id="COG0420">
    <property type="taxonomic scope" value="Bacteria"/>
</dbReference>
<dbReference type="EMBL" id="ACIL03000013">
    <property type="protein sequence ID" value="ESL02661.1"/>
    <property type="molecule type" value="Genomic_DNA"/>
</dbReference>
<evidence type="ECO:0000256" key="5">
    <source>
        <dbReference type="ARBA" id="ARBA00022801"/>
    </source>
</evidence>
<evidence type="ECO:0000259" key="9">
    <source>
        <dbReference type="Pfam" id="PF12320"/>
    </source>
</evidence>
<keyword evidence="6 7" id="KW-0269">Exonuclease</keyword>
<gene>
    <name evidence="7" type="primary">sbcD</name>
    <name evidence="10" type="ORF">GCWU0000282_001531</name>
</gene>
<dbReference type="GO" id="GO:0004519">
    <property type="term" value="F:endonuclease activity"/>
    <property type="evidence" value="ECO:0007669"/>
    <property type="project" value="UniProtKB-KW"/>
</dbReference>
<dbReference type="GO" id="GO:0006260">
    <property type="term" value="P:DNA replication"/>
    <property type="evidence" value="ECO:0007669"/>
    <property type="project" value="UniProtKB-KW"/>
</dbReference>